<dbReference type="GO" id="GO:0005615">
    <property type="term" value="C:extracellular space"/>
    <property type="evidence" value="ECO:0007669"/>
    <property type="project" value="TreeGrafter"/>
</dbReference>
<evidence type="ECO:0000256" key="3">
    <source>
        <dbReference type="ARBA" id="ARBA00022473"/>
    </source>
</evidence>
<dbReference type="SMART" id="SM00097">
    <property type="entry name" value="WNT1"/>
    <property type="match status" value="1"/>
</dbReference>
<reference evidence="11" key="1">
    <citation type="journal article" date="2023" name="Mol. Biol. Evol.">
        <title>Third-Generation Sequencing Reveals the Adaptive Role of the Epigenome in Three Deep-Sea Polychaetes.</title>
        <authorList>
            <person name="Perez M."/>
            <person name="Aroh O."/>
            <person name="Sun Y."/>
            <person name="Lan Y."/>
            <person name="Juniper S.K."/>
            <person name="Young C.R."/>
            <person name="Angers B."/>
            <person name="Qian P.Y."/>
        </authorList>
    </citation>
    <scope>NUCLEOTIDE SEQUENCE</scope>
    <source>
        <strain evidence="11">P08H-3</strain>
    </source>
</reference>
<dbReference type="EMBL" id="JAODUP010001129">
    <property type="protein sequence ID" value="KAK2141279.1"/>
    <property type="molecule type" value="Genomic_DNA"/>
</dbReference>
<evidence type="ECO:0000256" key="4">
    <source>
        <dbReference type="ARBA" id="ARBA00022525"/>
    </source>
</evidence>
<dbReference type="GO" id="GO:0005109">
    <property type="term" value="F:frizzled binding"/>
    <property type="evidence" value="ECO:0007669"/>
    <property type="project" value="TreeGrafter"/>
</dbReference>
<proteinExistence type="inferred from homology"/>
<evidence type="ECO:0000313" key="12">
    <source>
        <dbReference type="Proteomes" id="UP001208570"/>
    </source>
</evidence>
<name>A0AAD9MSD6_9ANNE</name>
<evidence type="ECO:0000256" key="9">
    <source>
        <dbReference type="ARBA" id="ARBA00023288"/>
    </source>
</evidence>
<dbReference type="AlphaFoldDB" id="A0AAD9MSD6"/>
<dbReference type="PANTHER" id="PTHR12027:SF72">
    <property type="entry name" value="PROTEIN WNT-6"/>
    <property type="match status" value="1"/>
</dbReference>
<comment type="similarity">
    <text evidence="2 10">Belongs to the Wnt family.</text>
</comment>
<evidence type="ECO:0000256" key="1">
    <source>
        <dbReference type="ARBA" id="ARBA00004498"/>
    </source>
</evidence>
<dbReference type="PROSITE" id="PS51257">
    <property type="entry name" value="PROKAR_LIPOPROTEIN"/>
    <property type="match status" value="1"/>
</dbReference>
<evidence type="ECO:0000256" key="5">
    <source>
        <dbReference type="ARBA" id="ARBA00022530"/>
    </source>
</evidence>
<dbReference type="InterPro" id="IPR005817">
    <property type="entry name" value="Wnt"/>
</dbReference>
<keyword evidence="5" id="KW-0272">Extracellular matrix</keyword>
<evidence type="ECO:0000256" key="6">
    <source>
        <dbReference type="ARBA" id="ARBA00022687"/>
    </source>
</evidence>
<dbReference type="Pfam" id="PF00110">
    <property type="entry name" value="wnt"/>
    <property type="match status" value="1"/>
</dbReference>
<organism evidence="11 12">
    <name type="scientific">Paralvinella palmiformis</name>
    <dbReference type="NCBI Taxonomy" id="53620"/>
    <lineage>
        <taxon>Eukaryota</taxon>
        <taxon>Metazoa</taxon>
        <taxon>Spiralia</taxon>
        <taxon>Lophotrochozoa</taxon>
        <taxon>Annelida</taxon>
        <taxon>Polychaeta</taxon>
        <taxon>Sedentaria</taxon>
        <taxon>Canalipalpata</taxon>
        <taxon>Terebellida</taxon>
        <taxon>Terebelliformia</taxon>
        <taxon>Alvinellidae</taxon>
        <taxon>Paralvinella</taxon>
    </lineage>
</organism>
<comment type="caution">
    <text evidence="11">The sequence shown here is derived from an EMBL/GenBank/DDBJ whole genome shotgun (WGS) entry which is preliminary data.</text>
</comment>
<comment type="function">
    <text evidence="10">Ligand for members of the frizzled family of seven transmembrane receptors.</text>
</comment>
<dbReference type="Gene3D" id="3.30.2460.20">
    <property type="match status" value="1"/>
</dbReference>
<evidence type="ECO:0000256" key="10">
    <source>
        <dbReference type="RuleBase" id="RU003500"/>
    </source>
</evidence>
<dbReference type="PANTHER" id="PTHR12027">
    <property type="entry name" value="WNT RELATED"/>
    <property type="match status" value="1"/>
</dbReference>
<dbReference type="GO" id="GO:0060070">
    <property type="term" value="P:canonical Wnt signaling pathway"/>
    <property type="evidence" value="ECO:0007669"/>
    <property type="project" value="TreeGrafter"/>
</dbReference>
<keyword evidence="8" id="KW-0325">Glycoprotein</keyword>
<gene>
    <name evidence="11" type="ORF">LSH36_1129g00040</name>
</gene>
<dbReference type="InterPro" id="IPR043158">
    <property type="entry name" value="Wnt_C"/>
</dbReference>
<dbReference type="InterPro" id="IPR018161">
    <property type="entry name" value="Wnt_CS"/>
</dbReference>
<dbReference type="FunFam" id="3.30.2460.20:FF:000001">
    <property type="entry name" value="Wnt homolog"/>
    <property type="match status" value="1"/>
</dbReference>
<keyword evidence="4" id="KW-0964">Secreted</keyword>
<keyword evidence="7" id="KW-1015">Disulfide bond</keyword>
<keyword evidence="6 10" id="KW-0879">Wnt signaling pathway</keyword>
<dbReference type="PROSITE" id="PS00246">
    <property type="entry name" value="WNT1"/>
    <property type="match status" value="1"/>
</dbReference>
<sequence>MILIRDDPDKRYTKETAFVNAVTAAGVVYSVTQACTMGVLLQCTCGRHSHNLRDQATDGQWEWGGCGDDVNFGYKKSKQFMDRRKKQADIRTKLHLHNNEAGRLAVKQYMRTVCKCHGLSGSCTLKTCWRKMPLFRSTGHRLMKRYDAAHKVTISNDGARLIPSLGWSSEQPSNQDLVYSSESPDYCTPNRKVGSQGTMGRLCNVTSGGTDRCELMCCGRGYHHETKLVHENCKCQFKWCCEVHCQTCITEKTITRCN</sequence>
<comment type="subcellular location">
    <subcellularLocation>
        <location evidence="1 10">Secreted</location>
        <location evidence="1 10">Extracellular space</location>
        <location evidence="1 10">Extracellular matrix</location>
    </subcellularLocation>
</comment>
<keyword evidence="3 10" id="KW-0217">Developmental protein</keyword>
<evidence type="ECO:0000256" key="7">
    <source>
        <dbReference type="ARBA" id="ARBA00023157"/>
    </source>
</evidence>
<dbReference type="PRINTS" id="PR01349">
    <property type="entry name" value="WNTPROTEIN"/>
</dbReference>
<evidence type="ECO:0000256" key="8">
    <source>
        <dbReference type="ARBA" id="ARBA00023180"/>
    </source>
</evidence>
<dbReference type="GO" id="GO:0030182">
    <property type="term" value="P:neuron differentiation"/>
    <property type="evidence" value="ECO:0007669"/>
    <property type="project" value="TreeGrafter"/>
</dbReference>
<dbReference type="GO" id="GO:0005125">
    <property type="term" value="F:cytokine activity"/>
    <property type="evidence" value="ECO:0007669"/>
    <property type="project" value="TreeGrafter"/>
</dbReference>
<dbReference type="GO" id="GO:0045165">
    <property type="term" value="P:cell fate commitment"/>
    <property type="evidence" value="ECO:0007669"/>
    <property type="project" value="TreeGrafter"/>
</dbReference>
<keyword evidence="9" id="KW-0449">Lipoprotein</keyword>
<protein>
    <recommendedName>
        <fullName evidence="10">Protein Wnt</fullName>
    </recommendedName>
</protein>
<keyword evidence="12" id="KW-1185">Reference proteome</keyword>
<accession>A0AAD9MSD6</accession>
<evidence type="ECO:0000256" key="2">
    <source>
        <dbReference type="ARBA" id="ARBA00005683"/>
    </source>
</evidence>
<evidence type="ECO:0000313" key="11">
    <source>
        <dbReference type="EMBL" id="KAK2141279.1"/>
    </source>
</evidence>
<dbReference type="Proteomes" id="UP001208570">
    <property type="component" value="Unassembled WGS sequence"/>
</dbReference>